<proteinExistence type="predicted"/>
<dbReference type="Proteomes" id="UP000239709">
    <property type="component" value="Chromosome"/>
</dbReference>
<protein>
    <recommendedName>
        <fullName evidence="5">General secretion pathway protein C</fullName>
    </recommendedName>
</protein>
<evidence type="ECO:0000256" key="2">
    <source>
        <dbReference type="SAM" id="Phobius"/>
    </source>
</evidence>
<dbReference type="AlphaFoldDB" id="A0A2S0ME28"/>
<dbReference type="EMBL" id="CP027666">
    <property type="protein sequence ID" value="AVO34021.1"/>
    <property type="molecule type" value="Genomic_DNA"/>
</dbReference>
<evidence type="ECO:0000313" key="3">
    <source>
        <dbReference type="EMBL" id="AVO34021.1"/>
    </source>
</evidence>
<sequence>MKLLPNSRWAVGGVTLAVWAVAAGSALFWYLRAGDAGAPMAVAAAGAPSGAVQVDTRAVARTLGAPDAPTTTASAADVTGRLALRGVVTHQGKGAALISVDGKPPVKPLRVGAAVDGVDGWSVRSVSQRAVVIATNGREARLDMPPMELRSSAGDAVAPPLPSPSLTPQGTPGNGNGNGASPTTPVPMQTPGQLAPTVNTSASGKPGSVPAMRSYPPRRAPGV</sequence>
<feature type="compositionally biased region" description="Polar residues" evidence="1">
    <location>
        <begin position="186"/>
        <end position="203"/>
    </location>
</feature>
<organism evidence="3 4">
    <name type="scientific">Ottowia oryzae</name>
    <dbReference type="NCBI Taxonomy" id="2109914"/>
    <lineage>
        <taxon>Bacteria</taxon>
        <taxon>Pseudomonadati</taxon>
        <taxon>Pseudomonadota</taxon>
        <taxon>Betaproteobacteria</taxon>
        <taxon>Burkholderiales</taxon>
        <taxon>Comamonadaceae</taxon>
        <taxon>Ottowia</taxon>
    </lineage>
</organism>
<dbReference type="OrthoDB" id="9154044at2"/>
<dbReference type="RefSeq" id="WP_106702577.1">
    <property type="nucleotide sequence ID" value="NZ_CP027666.1"/>
</dbReference>
<keyword evidence="4" id="KW-1185">Reference proteome</keyword>
<evidence type="ECO:0000256" key="1">
    <source>
        <dbReference type="SAM" id="MobiDB-lite"/>
    </source>
</evidence>
<keyword evidence="2" id="KW-1133">Transmembrane helix</keyword>
<evidence type="ECO:0000313" key="4">
    <source>
        <dbReference type="Proteomes" id="UP000239709"/>
    </source>
</evidence>
<keyword evidence="2" id="KW-0472">Membrane</keyword>
<evidence type="ECO:0008006" key="5">
    <source>
        <dbReference type="Google" id="ProtNLM"/>
    </source>
</evidence>
<accession>A0A2S0ME28</accession>
<gene>
    <name evidence="3" type="ORF">C6570_06985</name>
</gene>
<dbReference type="KEGG" id="otk:C6570_06985"/>
<dbReference type="Gene3D" id="2.30.30.830">
    <property type="match status" value="1"/>
</dbReference>
<feature type="transmembrane region" description="Helical" evidence="2">
    <location>
        <begin position="9"/>
        <end position="31"/>
    </location>
</feature>
<keyword evidence="2" id="KW-0812">Transmembrane</keyword>
<reference evidence="3 4" key="1">
    <citation type="submission" date="2018-03" db="EMBL/GenBank/DDBJ databases">
        <title>Genome sequencing of Ottowia sp.</title>
        <authorList>
            <person name="Kim S.-J."/>
            <person name="Heo J."/>
            <person name="Kwon S.-W."/>
        </authorList>
    </citation>
    <scope>NUCLEOTIDE SEQUENCE [LARGE SCALE GENOMIC DNA]</scope>
    <source>
        <strain evidence="3 4">KADR8-3</strain>
    </source>
</reference>
<feature type="region of interest" description="Disordered" evidence="1">
    <location>
        <begin position="150"/>
        <end position="223"/>
    </location>
</feature>
<name>A0A2S0ME28_9BURK</name>